<dbReference type="EMBL" id="AKHW03005127">
    <property type="protein sequence ID" value="KYO27651.1"/>
    <property type="molecule type" value="Genomic_DNA"/>
</dbReference>
<name>A0A151MT15_ALLMI</name>
<keyword evidence="2" id="KW-1185">Reference proteome</keyword>
<comment type="caution">
    <text evidence="1">The sequence shown here is derived from an EMBL/GenBank/DDBJ whole genome shotgun (WGS) entry which is preliminary data.</text>
</comment>
<dbReference type="Proteomes" id="UP000050525">
    <property type="component" value="Unassembled WGS sequence"/>
</dbReference>
<proteinExistence type="predicted"/>
<organism evidence="1 2">
    <name type="scientific">Alligator mississippiensis</name>
    <name type="common">American alligator</name>
    <dbReference type="NCBI Taxonomy" id="8496"/>
    <lineage>
        <taxon>Eukaryota</taxon>
        <taxon>Metazoa</taxon>
        <taxon>Chordata</taxon>
        <taxon>Craniata</taxon>
        <taxon>Vertebrata</taxon>
        <taxon>Euteleostomi</taxon>
        <taxon>Archelosauria</taxon>
        <taxon>Archosauria</taxon>
        <taxon>Crocodylia</taxon>
        <taxon>Alligatoridae</taxon>
        <taxon>Alligatorinae</taxon>
        <taxon>Alligator</taxon>
    </lineage>
</organism>
<accession>A0A151MT15</accession>
<reference evidence="1 2" key="1">
    <citation type="journal article" date="2012" name="Genome Biol.">
        <title>Sequencing three crocodilian genomes to illuminate the evolution of archosaurs and amniotes.</title>
        <authorList>
            <person name="St John J.A."/>
            <person name="Braun E.L."/>
            <person name="Isberg S.R."/>
            <person name="Miles L.G."/>
            <person name="Chong A.Y."/>
            <person name="Gongora J."/>
            <person name="Dalzell P."/>
            <person name="Moran C."/>
            <person name="Bed'hom B."/>
            <person name="Abzhanov A."/>
            <person name="Burgess S.C."/>
            <person name="Cooksey A.M."/>
            <person name="Castoe T.A."/>
            <person name="Crawford N.G."/>
            <person name="Densmore L.D."/>
            <person name="Drew J.C."/>
            <person name="Edwards S.V."/>
            <person name="Faircloth B.C."/>
            <person name="Fujita M.K."/>
            <person name="Greenwold M.J."/>
            <person name="Hoffmann F.G."/>
            <person name="Howard J.M."/>
            <person name="Iguchi T."/>
            <person name="Janes D.E."/>
            <person name="Khan S.Y."/>
            <person name="Kohno S."/>
            <person name="de Koning A.J."/>
            <person name="Lance S.L."/>
            <person name="McCarthy F.M."/>
            <person name="McCormack J.E."/>
            <person name="Merchant M.E."/>
            <person name="Peterson D.G."/>
            <person name="Pollock D.D."/>
            <person name="Pourmand N."/>
            <person name="Raney B.J."/>
            <person name="Roessler K.A."/>
            <person name="Sanford J.R."/>
            <person name="Sawyer R.H."/>
            <person name="Schmidt C.J."/>
            <person name="Triplett E.W."/>
            <person name="Tuberville T.D."/>
            <person name="Venegas-Anaya M."/>
            <person name="Howard J.T."/>
            <person name="Jarvis E.D."/>
            <person name="Guillette L.J.Jr."/>
            <person name="Glenn T.C."/>
            <person name="Green R.E."/>
            <person name="Ray D.A."/>
        </authorList>
    </citation>
    <scope>NUCLEOTIDE SEQUENCE [LARGE SCALE GENOMIC DNA]</scope>
    <source>
        <strain evidence="1">KSC_2009_1</strain>
    </source>
</reference>
<gene>
    <name evidence="1" type="ORF">Y1Q_0005216</name>
</gene>
<dbReference type="AlphaFoldDB" id="A0A151MT15"/>
<evidence type="ECO:0000313" key="2">
    <source>
        <dbReference type="Proteomes" id="UP000050525"/>
    </source>
</evidence>
<evidence type="ECO:0000313" key="1">
    <source>
        <dbReference type="EMBL" id="KYO27651.1"/>
    </source>
</evidence>
<sequence>MSLSRSIKESQRHYINSKEACLMRNTIFYCSSSLLLQLQSVTSGIHACCNNEYSSSEPVTNSLLKLNSLLFPDRLISSERDISEETWVQHQQHLEALLKQTGKER</sequence>
<protein>
    <submittedName>
        <fullName evidence="1">Uncharacterized protein</fullName>
    </submittedName>
</protein>